<reference evidence="1" key="1">
    <citation type="submission" date="2020-08" db="EMBL/GenBank/DDBJ databases">
        <title>Multicomponent nature underlies the extraordinary mechanical properties of spider dragline silk.</title>
        <authorList>
            <person name="Kono N."/>
            <person name="Nakamura H."/>
            <person name="Mori M."/>
            <person name="Yoshida Y."/>
            <person name="Ohtoshi R."/>
            <person name="Malay A.D."/>
            <person name="Moran D.A.P."/>
            <person name="Tomita M."/>
            <person name="Numata K."/>
            <person name="Arakawa K."/>
        </authorList>
    </citation>
    <scope>NUCLEOTIDE SEQUENCE</scope>
</reference>
<evidence type="ECO:0000313" key="2">
    <source>
        <dbReference type="Proteomes" id="UP000887013"/>
    </source>
</evidence>
<accession>A0A8X6UCT3</accession>
<keyword evidence="2" id="KW-1185">Reference proteome</keyword>
<comment type="caution">
    <text evidence="1">The sequence shown here is derived from an EMBL/GenBank/DDBJ whole genome shotgun (WGS) entry which is preliminary data.</text>
</comment>
<protein>
    <submittedName>
        <fullName evidence="1">Uncharacterized protein</fullName>
    </submittedName>
</protein>
<name>A0A8X6UCT3_NEPPI</name>
<gene>
    <name evidence="1" type="ORF">NPIL_6631</name>
</gene>
<dbReference type="AlphaFoldDB" id="A0A8X6UCT3"/>
<dbReference type="EMBL" id="BMAW01028089">
    <property type="protein sequence ID" value="GFU05583.1"/>
    <property type="molecule type" value="Genomic_DNA"/>
</dbReference>
<proteinExistence type="predicted"/>
<sequence>MRREGKKFDFQDPGRITLGAVRRRRSYLRSKSGSEFIKCEENHNGGEPGCYFMSFLQHLGMDCKGINNQSDPLRDCDFMNGGVITDLDINWASEHKWR</sequence>
<evidence type="ECO:0000313" key="1">
    <source>
        <dbReference type="EMBL" id="GFU05583.1"/>
    </source>
</evidence>
<dbReference type="Proteomes" id="UP000887013">
    <property type="component" value="Unassembled WGS sequence"/>
</dbReference>
<organism evidence="1 2">
    <name type="scientific">Nephila pilipes</name>
    <name type="common">Giant wood spider</name>
    <name type="synonym">Nephila maculata</name>
    <dbReference type="NCBI Taxonomy" id="299642"/>
    <lineage>
        <taxon>Eukaryota</taxon>
        <taxon>Metazoa</taxon>
        <taxon>Ecdysozoa</taxon>
        <taxon>Arthropoda</taxon>
        <taxon>Chelicerata</taxon>
        <taxon>Arachnida</taxon>
        <taxon>Araneae</taxon>
        <taxon>Araneomorphae</taxon>
        <taxon>Entelegynae</taxon>
        <taxon>Araneoidea</taxon>
        <taxon>Nephilidae</taxon>
        <taxon>Nephila</taxon>
    </lineage>
</organism>